<keyword evidence="6" id="KW-0503">Monooxygenase</keyword>
<organism evidence="6 7">
    <name type="scientific">Lichtheimia corymbifera JMRC:FSU:9682</name>
    <dbReference type="NCBI Taxonomy" id="1263082"/>
    <lineage>
        <taxon>Eukaryota</taxon>
        <taxon>Fungi</taxon>
        <taxon>Fungi incertae sedis</taxon>
        <taxon>Mucoromycota</taxon>
        <taxon>Mucoromycotina</taxon>
        <taxon>Mucoromycetes</taxon>
        <taxon>Mucorales</taxon>
        <taxon>Lichtheimiaceae</taxon>
        <taxon>Lichtheimia</taxon>
    </lineage>
</organism>
<dbReference type="GO" id="GO:0016709">
    <property type="term" value="F:oxidoreductase activity, acting on paired donors, with incorporation or reduction of molecular oxygen, NAD(P)H as one donor, and incorporation of one atom of oxygen"/>
    <property type="evidence" value="ECO:0007669"/>
    <property type="project" value="UniProtKB-ARBA"/>
</dbReference>
<evidence type="ECO:0000313" key="6">
    <source>
        <dbReference type="EMBL" id="CDH56672.1"/>
    </source>
</evidence>
<dbReference type="InterPro" id="IPR002938">
    <property type="entry name" value="FAD-bd"/>
</dbReference>
<comment type="cofactor">
    <cofactor evidence="1">
        <name>FAD</name>
        <dbReference type="ChEBI" id="CHEBI:57692"/>
    </cofactor>
</comment>
<dbReference type="SUPFAM" id="SSF51905">
    <property type="entry name" value="FAD/NAD(P)-binding domain"/>
    <property type="match status" value="1"/>
</dbReference>
<dbReference type="OrthoDB" id="2690153at2759"/>
<evidence type="ECO:0000256" key="1">
    <source>
        <dbReference type="ARBA" id="ARBA00001974"/>
    </source>
</evidence>
<keyword evidence="4" id="KW-0560">Oxidoreductase</keyword>
<dbReference type="Pfam" id="PF01494">
    <property type="entry name" value="FAD_binding_3"/>
    <property type="match status" value="1"/>
</dbReference>
<evidence type="ECO:0000256" key="4">
    <source>
        <dbReference type="ARBA" id="ARBA00023002"/>
    </source>
</evidence>
<dbReference type="Proteomes" id="UP000027586">
    <property type="component" value="Unassembled WGS sequence"/>
</dbReference>
<accession>A0A068S493</accession>
<reference evidence="6" key="1">
    <citation type="submission" date="2013-08" db="EMBL/GenBank/DDBJ databases">
        <title>Gene expansion shapes genome architecture in the human pathogen Lichtheimia corymbifera: an evolutionary genomics analysis in the ancient terrestrial Mucorales (Mucoromycotina).</title>
        <authorList>
            <person name="Schwartze V.U."/>
            <person name="Winter S."/>
            <person name="Shelest E."/>
            <person name="Marcet-Houben M."/>
            <person name="Horn F."/>
            <person name="Wehner S."/>
            <person name="Hoffmann K."/>
            <person name="Riege K."/>
            <person name="Sammeth M."/>
            <person name="Nowrousian M."/>
            <person name="Valiante V."/>
            <person name="Linde J."/>
            <person name="Jacobsen I.D."/>
            <person name="Marz M."/>
            <person name="Brakhage A.A."/>
            <person name="Gabaldon T."/>
            <person name="Bocker S."/>
            <person name="Voigt K."/>
        </authorList>
    </citation>
    <scope>NUCLEOTIDE SEQUENCE [LARGE SCALE GENOMIC DNA]</scope>
    <source>
        <strain evidence="6">FSU 9682</strain>
    </source>
</reference>
<dbReference type="PANTHER" id="PTHR43004:SF19">
    <property type="entry name" value="BINDING MONOOXYGENASE, PUTATIVE (JCVI)-RELATED"/>
    <property type="match status" value="1"/>
</dbReference>
<keyword evidence="2" id="KW-0285">Flavoprotein</keyword>
<evidence type="ECO:0000256" key="3">
    <source>
        <dbReference type="ARBA" id="ARBA00022827"/>
    </source>
</evidence>
<comment type="caution">
    <text evidence="6">The sequence shown here is derived from an EMBL/GenBank/DDBJ whole genome shotgun (WGS) entry which is preliminary data.</text>
</comment>
<dbReference type="STRING" id="1263082.A0A068S493"/>
<dbReference type="GO" id="GO:0071949">
    <property type="term" value="F:FAD binding"/>
    <property type="evidence" value="ECO:0007669"/>
    <property type="project" value="InterPro"/>
</dbReference>
<keyword evidence="7" id="KW-1185">Reference proteome</keyword>
<dbReference type="VEuPathDB" id="FungiDB:LCOR_07692.1"/>
<dbReference type="Gene3D" id="3.30.70.2450">
    <property type="match status" value="1"/>
</dbReference>
<proteinExistence type="predicted"/>
<dbReference type="AlphaFoldDB" id="A0A068S493"/>
<evidence type="ECO:0000256" key="2">
    <source>
        <dbReference type="ARBA" id="ARBA00022630"/>
    </source>
</evidence>
<dbReference type="EMBL" id="CBTN010000039">
    <property type="protein sequence ID" value="CDH56672.1"/>
    <property type="molecule type" value="Genomic_DNA"/>
</dbReference>
<evidence type="ECO:0000313" key="7">
    <source>
        <dbReference type="Proteomes" id="UP000027586"/>
    </source>
</evidence>
<dbReference type="PRINTS" id="PR00420">
    <property type="entry name" value="RNGMNOXGNASE"/>
</dbReference>
<protein>
    <submittedName>
        <fullName evidence="6">Monooxygenase fad-binding</fullName>
    </submittedName>
</protein>
<dbReference type="InterPro" id="IPR050641">
    <property type="entry name" value="RIFMO-like"/>
</dbReference>
<dbReference type="InterPro" id="IPR036188">
    <property type="entry name" value="FAD/NAD-bd_sf"/>
</dbReference>
<dbReference type="Gene3D" id="3.50.50.60">
    <property type="entry name" value="FAD/NAD(P)-binding domain"/>
    <property type="match status" value="1"/>
</dbReference>
<keyword evidence="3" id="KW-0274">FAD</keyword>
<feature type="domain" description="FAD-binding" evidence="5">
    <location>
        <begin position="6"/>
        <end position="369"/>
    </location>
</feature>
<gene>
    <name evidence="6" type="ORF">LCOR_07692.1</name>
</gene>
<evidence type="ECO:0000259" key="5">
    <source>
        <dbReference type="Pfam" id="PF01494"/>
    </source>
</evidence>
<name>A0A068S493_9FUNG</name>
<dbReference type="PANTHER" id="PTHR43004">
    <property type="entry name" value="TRK SYSTEM POTASSIUM UPTAKE PROTEIN"/>
    <property type="match status" value="1"/>
</dbReference>
<sequence length="601" mass="67916">MSDIIDVFISGAGPVGLFLAYQMAKLGHSIYICDKNEGPNTNQSRAVLVTSRTMETLANHDIVQHFMKVAAFTQGVEIFSNGHSMGTVNATGDTPFPHWTLLPQGRTESVLVRLLSPNKVHRRTEFVEYTQKEDHVCVIVRDLQTGETKTIKARYLVGCDGSHSKVRKATSSWTFEGHASASRFVLADVQLDGKDGSTITHKRARIFNHHKGACMIIPLGRKYENGPFYYRVMTNLDPYQVQEQNDGHEPTHGIIKNSGDDITLEQIQEVMNERWNPQEIILKDPVWISMYRINERKANGYRRGRVFLAGDAAHCHSPAGGQGMNMGLQDVENLAWKLSLVLNNASSDPELLLDSYSVEREPIAEETLRVTGQTTRFSFSANFITATIMYYMTMVALKISRVQEAFVAQLMQLKLRIAKESTLLLTTTPGLIEAGMHMPETVILRKRVMSPESIDRRTLYQIVSGTRSQHILLLVAPRHSHMPASPLVQDFWEKLQAKKFHSKAVRPVIVESTWHIDECRLPSFVDSTDPSNEEAFWSEYQFTAEHSITRRIGLIDFMYEKPVPPAALIVVRPDMYVAQSSLIRSDQDIDNAFNALKLYLH</sequence>